<dbReference type="EMBL" id="GG666639">
    <property type="protein sequence ID" value="EEN46848.1"/>
    <property type="molecule type" value="Genomic_DNA"/>
</dbReference>
<sequence>MAPLLQIALLVLFAILIFAIIGLEFYTGIFHLACHNNVTGELVEEQVCGANFSLVNSTLYMCNEGELCIEYWDGPNNGITNFDNIGYAMLTVFQLITMEGWTQVLYWCNDSLGNSFNWLYFIPIIILGSFFMLNLVLGVLSGFNWLYFIPIIILGSFFMLNLVLGVLSGMFAKERERVENRREFLKMRRQAQIEKELNGYLEWICKAEEVILAEDKEAEQKRKAKQRKLGKGKGASQEGDAELQNKADRELRDALINTWPQVPRKTIDMLMPPDEAELQNKADRELRDALINTWPQVPRKTIDMLMPPDEELRKDRLTVGKIYGALLLHDYFKQWKAKKLKEQAIEMRPLENNTRTIETEPSRSTSMSKFGAPQYDRDAVRRSASMQANGRTGPIRHRRHSLDLASPAGLEAGQLQAQAASR</sequence>
<organism>
    <name type="scientific">Branchiostoma floridae</name>
    <name type="common">Florida lancelet</name>
    <name type="synonym">Amphioxus</name>
    <dbReference type="NCBI Taxonomy" id="7739"/>
    <lineage>
        <taxon>Eukaryota</taxon>
        <taxon>Metazoa</taxon>
        <taxon>Chordata</taxon>
        <taxon>Cephalochordata</taxon>
        <taxon>Leptocardii</taxon>
        <taxon>Amphioxiformes</taxon>
        <taxon>Branchiostomatidae</taxon>
        <taxon>Branchiostoma</taxon>
    </lineage>
</organism>
<feature type="compositionally biased region" description="Low complexity" evidence="13">
    <location>
        <begin position="408"/>
        <end position="422"/>
    </location>
</feature>
<reference evidence="16" key="1">
    <citation type="journal article" date="2008" name="Nature">
        <title>The amphioxus genome and the evolution of the chordate karyotype.</title>
        <authorList>
            <consortium name="US DOE Joint Genome Institute (JGI-PGF)"/>
            <person name="Putnam N.H."/>
            <person name="Butts T."/>
            <person name="Ferrier D.E.K."/>
            <person name="Furlong R.F."/>
            <person name="Hellsten U."/>
            <person name="Kawashima T."/>
            <person name="Robinson-Rechavi M."/>
            <person name="Shoguchi E."/>
            <person name="Terry A."/>
            <person name="Yu J.-K."/>
            <person name="Benito-Gutierrez E.L."/>
            <person name="Dubchak I."/>
            <person name="Garcia-Fernandez J."/>
            <person name="Gibson-Brown J.J."/>
            <person name="Grigoriev I.V."/>
            <person name="Horton A.C."/>
            <person name="de Jong P.J."/>
            <person name="Jurka J."/>
            <person name="Kapitonov V.V."/>
            <person name="Kohara Y."/>
            <person name="Kuroki Y."/>
            <person name="Lindquist E."/>
            <person name="Lucas S."/>
            <person name="Osoegawa K."/>
            <person name="Pennacchio L.A."/>
            <person name="Salamov A.A."/>
            <person name="Satou Y."/>
            <person name="Sauka-Spengler T."/>
            <person name="Schmutz J."/>
            <person name="Shin-I T."/>
            <person name="Toyoda A."/>
            <person name="Bronner-Fraser M."/>
            <person name="Fujiyama A."/>
            <person name="Holland L.Z."/>
            <person name="Holland P.W.H."/>
            <person name="Satoh N."/>
            <person name="Rokhsar D.S."/>
        </authorList>
    </citation>
    <scope>NUCLEOTIDE SEQUENCE [LARGE SCALE GENOMIC DNA]</scope>
    <source>
        <strain evidence="16">S238N-H82</strain>
        <tissue evidence="16">Testes</tissue>
    </source>
</reference>
<dbReference type="InterPro" id="IPR005821">
    <property type="entry name" value="Ion_trans_dom"/>
</dbReference>
<evidence type="ECO:0000256" key="8">
    <source>
        <dbReference type="ARBA" id="ARBA00022989"/>
    </source>
</evidence>
<dbReference type="PANTHER" id="PTHR45628:SF7">
    <property type="entry name" value="VOLTAGE-DEPENDENT CALCIUM CHANNEL TYPE A SUBUNIT ALPHA-1"/>
    <property type="match status" value="1"/>
</dbReference>
<dbReference type="eggNOG" id="KOG2301">
    <property type="taxonomic scope" value="Eukaryota"/>
</dbReference>
<keyword evidence="3" id="KW-0109">Calcium transport</keyword>
<dbReference type="GO" id="GO:0005262">
    <property type="term" value="F:calcium channel activity"/>
    <property type="evidence" value="ECO:0007669"/>
    <property type="project" value="UniProtKB-KW"/>
</dbReference>
<feature type="transmembrane region" description="Helical" evidence="14">
    <location>
        <begin position="85"/>
        <end position="106"/>
    </location>
</feature>
<dbReference type="STRING" id="7739.C3ZKU7"/>
<evidence type="ECO:0000256" key="10">
    <source>
        <dbReference type="ARBA" id="ARBA00023136"/>
    </source>
</evidence>
<keyword evidence="9" id="KW-0406">Ion transport</keyword>
<evidence type="ECO:0000256" key="13">
    <source>
        <dbReference type="SAM" id="MobiDB-lite"/>
    </source>
</evidence>
<evidence type="ECO:0000313" key="16">
    <source>
        <dbReference type="EMBL" id="EEN46848.1"/>
    </source>
</evidence>
<dbReference type="SMART" id="SM01062">
    <property type="entry name" value="Ca_chan_IQ"/>
    <property type="match status" value="1"/>
</dbReference>
<accession>C3ZKU7</accession>
<dbReference type="Gene3D" id="6.10.250.2180">
    <property type="match status" value="1"/>
</dbReference>
<proteinExistence type="predicted"/>
<dbReference type="FunFam" id="1.10.287.70:FF:000007">
    <property type="entry name" value="Voltage-dependent L-type calcium channel subunit alpha"/>
    <property type="match status" value="1"/>
</dbReference>
<dbReference type="InterPro" id="IPR050599">
    <property type="entry name" value="VDCC_alpha-1_subunit"/>
</dbReference>
<dbReference type="Gene3D" id="6.10.250.2500">
    <property type="match status" value="1"/>
</dbReference>
<evidence type="ECO:0000256" key="4">
    <source>
        <dbReference type="ARBA" id="ARBA00022673"/>
    </source>
</evidence>
<evidence type="ECO:0000259" key="15">
    <source>
        <dbReference type="SMART" id="SM01062"/>
    </source>
</evidence>
<evidence type="ECO:0000256" key="3">
    <source>
        <dbReference type="ARBA" id="ARBA00022568"/>
    </source>
</evidence>
<evidence type="ECO:0000256" key="5">
    <source>
        <dbReference type="ARBA" id="ARBA00022692"/>
    </source>
</evidence>
<evidence type="ECO:0000256" key="14">
    <source>
        <dbReference type="SAM" id="Phobius"/>
    </source>
</evidence>
<name>C3ZKU7_BRAFL</name>
<gene>
    <name evidence="16" type="ORF">BRAFLDRAFT_90027</name>
</gene>
<comment type="subcellular location">
    <subcellularLocation>
        <location evidence="1">Membrane</location>
        <topology evidence="1">Multi-pass membrane protein</topology>
    </subcellularLocation>
</comment>
<evidence type="ECO:0000256" key="12">
    <source>
        <dbReference type="ARBA" id="ARBA00023303"/>
    </source>
</evidence>
<feature type="region of interest" description="Disordered" evidence="13">
    <location>
        <begin position="351"/>
        <end position="422"/>
    </location>
</feature>
<keyword evidence="11" id="KW-0325">Glycoprotein</keyword>
<dbReference type="Pfam" id="PF08763">
    <property type="entry name" value="Ca_chan_IQ"/>
    <property type="match status" value="1"/>
</dbReference>
<evidence type="ECO:0000256" key="6">
    <source>
        <dbReference type="ARBA" id="ARBA00022837"/>
    </source>
</evidence>
<dbReference type="GO" id="GO:0034702">
    <property type="term" value="C:monoatomic ion channel complex"/>
    <property type="evidence" value="ECO:0007669"/>
    <property type="project" value="UniProtKB-KW"/>
</dbReference>
<dbReference type="Pfam" id="PF00520">
    <property type="entry name" value="Ion_trans"/>
    <property type="match status" value="1"/>
</dbReference>
<dbReference type="InParanoid" id="C3ZKU7"/>
<feature type="transmembrane region" description="Helical" evidence="14">
    <location>
        <begin position="145"/>
        <end position="172"/>
    </location>
</feature>
<evidence type="ECO:0000256" key="2">
    <source>
        <dbReference type="ARBA" id="ARBA00022448"/>
    </source>
</evidence>
<keyword evidence="4" id="KW-0107">Calcium channel</keyword>
<evidence type="ECO:0000256" key="7">
    <source>
        <dbReference type="ARBA" id="ARBA00022882"/>
    </source>
</evidence>
<feature type="domain" description="Voltage-dependent calcium channel alpha-1 subunit IQ" evidence="15">
    <location>
        <begin position="314"/>
        <end position="348"/>
    </location>
</feature>
<keyword evidence="12" id="KW-0407">Ion channel</keyword>
<keyword evidence="2" id="KW-0813">Transport</keyword>
<keyword evidence="5 14" id="KW-0812">Transmembrane</keyword>
<evidence type="ECO:0000256" key="11">
    <source>
        <dbReference type="ARBA" id="ARBA00023180"/>
    </source>
</evidence>
<dbReference type="PANTHER" id="PTHR45628">
    <property type="entry name" value="VOLTAGE-DEPENDENT CALCIUM CHANNEL TYPE A SUBUNIT ALPHA-1"/>
    <property type="match status" value="1"/>
</dbReference>
<feature type="region of interest" description="Disordered" evidence="13">
    <location>
        <begin position="223"/>
        <end position="244"/>
    </location>
</feature>
<dbReference type="Gene3D" id="1.10.287.70">
    <property type="match status" value="1"/>
</dbReference>
<dbReference type="AlphaFoldDB" id="C3ZKU7"/>
<keyword evidence="10 14" id="KW-0472">Membrane</keyword>
<keyword evidence="8 14" id="KW-1133">Transmembrane helix</keyword>
<keyword evidence="6" id="KW-0106">Calcium</keyword>
<evidence type="ECO:0000256" key="1">
    <source>
        <dbReference type="ARBA" id="ARBA00004141"/>
    </source>
</evidence>
<dbReference type="InterPro" id="IPR014873">
    <property type="entry name" value="VDCC_a1su_IQ"/>
</dbReference>
<feature type="transmembrane region" description="Helical" evidence="14">
    <location>
        <begin position="118"/>
        <end position="139"/>
    </location>
</feature>
<evidence type="ECO:0000256" key="9">
    <source>
        <dbReference type="ARBA" id="ARBA00023065"/>
    </source>
</evidence>
<keyword evidence="7" id="KW-0851">Voltage-gated channel</keyword>
<protein>
    <recommendedName>
        <fullName evidence="15">Voltage-dependent calcium channel alpha-1 subunit IQ domain-containing protein</fullName>
    </recommendedName>
</protein>